<name>A0A4R6S0U8_9MICO</name>
<dbReference type="RefSeq" id="WP_133616262.1">
    <property type="nucleotide sequence ID" value="NZ_SNYA01000003.1"/>
</dbReference>
<keyword evidence="5" id="KW-1185">Reference proteome</keyword>
<dbReference type="PROSITE" id="PS50234">
    <property type="entry name" value="VWFA"/>
    <property type="match status" value="1"/>
</dbReference>
<dbReference type="SUPFAM" id="SSF53300">
    <property type="entry name" value="vWA-like"/>
    <property type="match status" value="1"/>
</dbReference>
<protein>
    <submittedName>
        <fullName evidence="4">Putative repeat protein (TIGR01451 family)</fullName>
    </submittedName>
</protein>
<evidence type="ECO:0000313" key="5">
    <source>
        <dbReference type="Proteomes" id="UP000295601"/>
    </source>
</evidence>
<dbReference type="InterPro" id="IPR036465">
    <property type="entry name" value="vWFA_dom_sf"/>
</dbReference>
<feature type="compositionally biased region" description="Low complexity" evidence="1">
    <location>
        <begin position="124"/>
        <end position="137"/>
    </location>
</feature>
<dbReference type="CDD" id="cd00198">
    <property type="entry name" value="vWFA"/>
    <property type="match status" value="1"/>
</dbReference>
<dbReference type="SMART" id="SM00327">
    <property type="entry name" value="VWA"/>
    <property type="match status" value="1"/>
</dbReference>
<sequence length="972" mass="99039">MQNSQRTRRRLRSAARATGFGASLALLGGLVFPVGLIAAVAAPASAEITAPETGTSAQTDPAQPDSVSENSTVDTGAGAEGGSEASAGGGTEAPADTPPGAEVGEGTDVPGGTETTPAPGSGAGEDPAAPVVPGPDAVPIAPRSVPTAPAGSAVLSVKVGGNRLANGTVQGLAGVKLGLYNTGTATTGGGSGGAGILPVQGAAGTRVDASWPWTTCVSDVDGDCNFIIPIRSGAASSTGTPQDSRFWVVQETSPTGWYANPQLRVGTFGATPEASWQYRFRTDTQLRAGTTYRSTTAMPWDTVAADPDRYFMRNRIDANTEDWYAANVSRTTGVWNQSRNNPELPAECGINIALIADTSGSLGATGIADMKAAMTSFVNAFRGTNTQMSLFSFSNETPGTGASNHPNLLPVTTAAQGAAFSAQYAAWASGGGTNWDRGIAEAANSGNAYDLAILLTDGNPTVIRGNTGAGSSAFNSLQDVDAGIFSANQLKALGTRLVALGVGPALTAASEANLRAVSGPTKNSDYYRTASFTEATQALVALANKNCNGTIGVQKMIVPAGGTIAQATPAPEGWRFDASTTATAMTVQAPVTRTTATGDDGKVDFGLAFTAPTTTGPVQILETQQTGYELVPVGTGAAARNAVCVNTETGAPAAVTNAGTAAQPGFVVQGLRAQRVECKIYNRVLAPGKLEIAKSSNPPTGTTVKPGQSVTYTLTFKNTGELPVAVNHDDVLTDVLDDAVLTGTVTAQSPFTAALNGAGDRIRITGTLQPGTERTVSYTVTVRDPLPSAANASVRNYVVPTGEQPPTTCQPGEPCTVHPVVGGLTWNKVDQTGVRLGESEWLLTPVNAAGQPVPGSAITVTDCVAAAAASCTGADRDPTAGGFALRDLPMGKYQLRETKAPPGYQLLADPIAITINTNVAYGNIENRQVDVPAIPLTGGLGSFGFLLTGGGLSLSVIAGLWWQRRRKQVNAA</sequence>
<dbReference type="Pfam" id="PF17802">
    <property type="entry name" value="SpaA"/>
    <property type="match status" value="1"/>
</dbReference>
<evidence type="ECO:0000256" key="2">
    <source>
        <dbReference type="SAM" id="Phobius"/>
    </source>
</evidence>
<dbReference type="Gene3D" id="2.60.40.10">
    <property type="entry name" value="Immunoglobulins"/>
    <property type="match status" value="1"/>
</dbReference>
<dbReference type="InterPro" id="IPR041033">
    <property type="entry name" value="SpaA_PFL_dom_1"/>
</dbReference>
<keyword evidence="2" id="KW-1133">Transmembrane helix</keyword>
<evidence type="ECO:0000313" key="4">
    <source>
        <dbReference type="EMBL" id="TDP93121.1"/>
    </source>
</evidence>
<dbReference type="InterPro" id="IPR002035">
    <property type="entry name" value="VWF_A"/>
</dbReference>
<proteinExistence type="predicted"/>
<feature type="transmembrane region" description="Helical" evidence="2">
    <location>
        <begin position="940"/>
        <end position="962"/>
    </location>
</feature>
<reference evidence="4 5" key="1">
    <citation type="submission" date="2019-03" db="EMBL/GenBank/DDBJ databases">
        <title>Genomic analyses of the natural microbiome of Caenorhabditis elegans.</title>
        <authorList>
            <person name="Samuel B."/>
        </authorList>
    </citation>
    <scope>NUCLEOTIDE SEQUENCE [LARGE SCALE GENOMIC DNA]</scope>
    <source>
        <strain evidence="4 5">JUb18</strain>
    </source>
</reference>
<evidence type="ECO:0000256" key="1">
    <source>
        <dbReference type="SAM" id="MobiDB-lite"/>
    </source>
</evidence>
<dbReference type="GO" id="GO:0005975">
    <property type="term" value="P:carbohydrate metabolic process"/>
    <property type="evidence" value="ECO:0007669"/>
    <property type="project" value="UniProtKB-ARBA"/>
</dbReference>
<evidence type="ECO:0000259" key="3">
    <source>
        <dbReference type="PROSITE" id="PS50234"/>
    </source>
</evidence>
<comment type="caution">
    <text evidence="4">The sequence shown here is derived from an EMBL/GenBank/DDBJ whole genome shotgun (WGS) entry which is preliminary data.</text>
</comment>
<dbReference type="InterPro" id="IPR013783">
    <property type="entry name" value="Ig-like_fold"/>
</dbReference>
<dbReference type="Proteomes" id="UP000295601">
    <property type="component" value="Unassembled WGS sequence"/>
</dbReference>
<dbReference type="Pfam" id="PF25549">
    <property type="entry name" value="DUF7927"/>
    <property type="match status" value="1"/>
</dbReference>
<keyword evidence="2" id="KW-0472">Membrane</keyword>
<dbReference type="AlphaFoldDB" id="A0A4R6S0U8"/>
<dbReference type="EMBL" id="SNYA01000003">
    <property type="protein sequence ID" value="TDP93121.1"/>
    <property type="molecule type" value="Genomic_DNA"/>
</dbReference>
<keyword evidence="2" id="KW-0812">Transmembrane</keyword>
<dbReference type="Gene3D" id="3.40.50.410">
    <property type="entry name" value="von Willebrand factor, type A domain"/>
    <property type="match status" value="1"/>
</dbReference>
<feature type="region of interest" description="Disordered" evidence="1">
    <location>
        <begin position="51"/>
        <end position="137"/>
    </location>
</feature>
<gene>
    <name evidence="4" type="ORF">EDF62_1096</name>
</gene>
<dbReference type="OrthoDB" id="134475at2"/>
<dbReference type="InterPro" id="IPR057687">
    <property type="entry name" value="DUF7927"/>
</dbReference>
<organism evidence="4 5">
    <name type="scientific">Leucobacter luti</name>
    <dbReference type="NCBI Taxonomy" id="340320"/>
    <lineage>
        <taxon>Bacteria</taxon>
        <taxon>Bacillati</taxon>
        <taxon>Actinomycetota</taxon>
        <taxon>Actinomycetes</taxon>
        <taxon>Micrococcales</taxon>
        <taxon>Microbacteriaceae</taxon>
        <taxon>Leucobacter</taxon>
    </lineage>
</organism>
<feature type="domain" description="VWFA" evidence="3">
    <location>
        <begin position="351"/>
        <end position="542"/>
    </location>
</feature>
<feature type="compositionally biased region" description="Polar residues" evidence="1">
    <location>
        <begin position="54"/>
        <end position="74"/>
    </location>
</feature>
<dbReference type="Pfam" id="PF00092">
    <property type="entry name" value="VWA"/>
    <property type="match status" value="1"/>
</dbReference>
<accession>A0A4R6S0U8</accession>